<dbReference type="GO" id="GO:0140359">
    <property type="term" value="F:ABC-type transporter activity"/>
    <property type="evidence" value="ECO:0007669"/>
    <property type="project" value="UniProtKB-ARBA"/>
</dbReference>
<dbReference type="PATRIC" id="fig|266835.9.peg.6866"/>
<dbReference type="GO" id="GO:0043190">
    <property type="term" value="C:ATP-binding cassette (ABC) transporter complex"/>
    <property type="evidence" value="ECO:0007669"/>
    <property type="project" value="InterPro"/>
</dbReference>
<evidence type="ECO:0000256" key="1">
    <source>
        <dbReference type="ARBA" id="ARBA00004417"/>
    </source>
</evidence>
<dbReference type="Proteomes" id="UP000000552">
    <property type="component" value="Plasmid pMLa"/>
</dbReference>
<dbReference type="SMART" id="SM00382">
    <property type="entry name" value="AAA"/>
    <property type="match status" value="1"/>
</dbReference>
<evidence type="ECO:0000259" key="6">
    <source>
        <dbReference type="PROSITE" id="PS50893"/>
    </source>
</evidence>
<comment type="subcellular location">
    <subcellularLocation>
        <location evidence="1">Cell inner membrane</location>
        <topology evidence="1">Peripheral membrane protein</topology>
    </subcellularLocation>
</comment>
<dbReference type="KEGG" id="mlo:mlr9014"/>
<dbReference type="GO" id="GO:0005524">
    <property type="term" value="F:ATP binding"/>
    <property type="evidence" value="ECO:0007669"/>
    <property type="project" value="UniProtKB-KW"/>
</dbReference>
<evidence type="ECO:0000313" key="8">
    <source>
        <dbReference type="Proteomes" id="UP000000552"/>
    </source>
</evidence>
<evidence type="ECO:0000256" key="3">
    <source>
        <dbReference type="ARBA" id="ARBA00022448"/>
    </source>
</evidence>
<feature type="domain" description="ABC transporter" evidence="6">
    <location>
        <begin position="7"/>
        <end position="241"/>
    </location>
</feature>
<dbReference type="InterPro" id="IPR017871">
    <property type="entry name" value="ABC_transporter-like_CS"/>
</dbReference>
<dbReference type="InterPro" id="IPR008995">
    <property type="entry name" value="Mo/tungstate-bd_C_term_dom"/>
</dbReference>
<dbReference type="RefSeq" id="WP_010915916.1">
    <property type="nucleotide sequence ID" value="NC_002679.1"/>
</dbReference>
<evidence type="ECO:0000256" key="4">
    <source>
        <dbReference type="ARBA" id="ARBA00022741"/>
    </source>
</evidence>
<dbReference type="GO" id="GO:0016887">
    <property type="term" value="F:ATP hydrolysis activity"/>
    <property type="evidence" value="ECO:0007669"/>
    <property type="project" value="InterPro"/>
</dbReference>
<gene>
    <name evidence="7" type="ordered locus">mlr9014</name>
</gene>
<reference evidence="7 8" key="1">
    <citation type="journal article" date="2000" name="DNA Res.">
        <title>Complete genome structure of the nitrogen-fixing symbiotic bacterium Mesorhizobium loti.</title>
        <authorList>
            <person name="Kaneko T."/>
            <person name="Nakamura Y."/>
            <person name="Sato S."/>
            <person name="Asamizu E."/>
            <person name="Kato T."/>
            <person name="Sasamoto S."/>
            <person name="Watanabe A."/>
            <person name="Idesawa K."/>
            <person name="Ishikawa A."/>
            <person name="Kawashima K."/>
            <person name="Kimura T."/>
            <person name="Kishida Y."/>
            <person name="Kiyokawa C."/>
            <person name="Kohara M."/>
            <person name="Matsumoto M."/>
            <person name="Matsuno A."/>
            <person name="Mochizuki Y."/>
            <person name="Nakayama S."/>
            <person name="Nakazaki N."/>
            <person name="Shimpo S."/>
            <person name="Sugimoto M."/>
            <person name="Takeuchi C."/>
            <person name="Yamada M."/>
            <person name="Tabata S."/>
        </authorList>
    </citation>
    <scope>NUCLEOTIDE SEQUENCE [LARGE SCALE GENOMIC DNA]</scope>
    <source>
        <strain evidence="8">LMG 29417 / CECT 9101 / MAFF 303099</strain>
        <plasmid evidence="7 8">pMLa</plasmid>
    </source>
</reference>
<dbReference type="PROSITE" id="PS00211">
    <property type="entry name" value="ABC_TRANSPORTER_1"/>
    <property type="match status" value="1"/>
</dbReference>
<dbReference type="InterPro" id="IPR013611">
    <property type="entry name" value="Transp-assoc_OB_typ2"/>
</dbReference>
<geneLocation type="plasmid" evidence="7 8">
    <name>pMLa</name>
</geneLocation>
<dbReference type="InterPro" id="IPR003593">
    <property type="entry name" value="AAA+_ATPase"/>
</dbReference>
<comment type="similarity">
    <text evidence="2">Belongs to the ABC transporter superfamily.</text>
</comment>
<sequence length="359" mass="38720">MEQNPVLEIRNLSRTFAHGAVRAVDHIDLDVLPGEIMSILGPSGCGKTTIMRIIAGLDSPTSGEVRILGKDVAGKPPHKRNVGLVFQSLAIFPHMSVKQNVAFGLRMKGLASNLIETKVAKALELVQLSPERFAGRRPSELSGGQLQRVALARTLVTEPALVLFDEPMAALDRRLRDYMAVELRAIQKQLGIAAVYVTHDQETASMMSDRVIIMSAGKILQAGTPEEIYEAPNSRFVSDFLGDTNTLRIARVLHQADGTSLVQTDAGLAIRVANCSDIAEGAFVIFRPEQTIVHSADPGGAFEGRVVSSQFRSGLHRWQIALPGGNTLIAQSTENRLASSAGETAWVTIDSGKARIVSQ</sequence>
<keyword evidence="7" id="KW-0614">Plasmid</keyword>
<accession>Q982L2</accession>
<keyword evidence="4" id="KW-0547">Nucleotide-binding</keyword>
<name>Q982L2_RHILO</name>
<dbReference type="HOGENOM" id="CLU_000604_1_1_5"/>
<dbReference type="PANTHER" id="PTHR42781:SF9">
    <property type="entry name" value="AMINO ACID ABC TRANSPORTER, ATP-BINDING PROTEIN-RELATED"/>
    <property type="match status" value="1"/>
</dbReference>
<dbReference type="InterPro" id="IPR027417">
    <property type="entry name" value="P-loop_NTPase"/>
</dbReference>
<dbReference type="Pfam" id="PF00005">
    <property type="entry name" value="ABC_tran"/>
    <property type="match status" value="1"/>
</dbReference>
<dbReference type="FunFam" id="3.40.50.300:FF:000042">
    <property type="entry name" value="Maltose/maltodextrin ABC transporter, ATP-binding protein"/>
    <property type="match status" value="1"/>
</dbReference>
<dbReference type="EMBL" id="BA000013">
    <property type="protein sequence ID" value="BAB54444.1"/>
    <property type="molecule type" value="Genomic_DNA"/>
</dbReference>
<dbReference type="SUPFAM" id="SSF50331">
    <property type="entry name" value="MOP-like"/>
    <property type="match status" value="1"/>
</dbReference>
<dbReference type="Pfam" id="PF08402">
    <property type="entry name" value="TOBE_2"/>
    <property type="match status" value="1"/>
</dbReference>
<dbReference type="AlphaFoldDB" id="Q982L2"/>
<dbReference type="Gene3D" id="3.40.50.300">
    <property type="entry name" value="P-loop containing nucleotide triphosphate hydrolases"/>
    <property type="match status" value="1"/>
</dbReference>
<dbReference type="SUPFAM" id="SSF52540">
    <property type="entry name" value="P-loop containing nucleoside triphosphate hydrolases"/>
    <property type="match status" value="1"/>
</dbReference>
<dbReference type="InterPro" id="IPR003439">
    <property type="entry name" value="ABC_transporter-like_ATP-bd"/>
</dbReference>
<keyword evidence="5 7" id="KW-0067">ATP-binding</keyword>
<keyword evidence="3" id="KW-0813">Transport</keyword>
<evidence type="ECO:0000256" key="2">
    <source>
        <dbReference type="ARBA" id="ARBA00005417"/>
    </source>
</evidence>
<dbReference type="PANTHER" id="PTHR42781">
    <property type="entry name" value="SPERMIDINE/PUTRESCINE IMPORT ATP-BINDING PROTEIN POTA"/>
    <property type="match status" value="1"/>
</dbReference>
<protein>
    <submittedName>
        <fullName evidence="7">ABC transporter, ATP-binding protein</fullName>
    </submittedName>
</protein>
<proteinExistence type="inferred from homology"/>
<dbReference type="InterPro" id="IPR050093">
    <property type="entry name" value="ABC_SmlMolc_Importer"/>
</dbReference>
<organism evidence="7 8">
    <name type="scientific">Mesorhizobium japonicum (strain LMG 29417 / CECT 9101 / MAFF 303099)</name>
    <name type="common">Mesorhizobium loti (strain MAFF 303099)</name>
    <dbReference type="NCBI Taxonomy" id="266835"/>
    <lineage>
        <taxon>Bacteria</taxon>
        <taxon>Pseudomonadati</taxon>
        <taxon>Pseudomonadota</taxon>
        <taxon>Alphaproteobacteria</taxon>
        <taxon>Hyphomicrobiales</taxon>
        <taxon>Phyllobacteriaceae</taxon>
        <taxon>Mesorhizobium</taxon>
    </lineage>
</organism>
<dbReference type="PROSITE" id="PS50893">
    <property type="entry name" value="ABC_TRANSPORTER_2"/>
    <property type="match status" value="1"/>
</dbReference>
<evidence type="ECO:0000256" key="5">
    <source>
        <dbReference type="ARBA" id="ARBA00022840"/>
    </source>
</evidence>
<evidence type="ECO:0000313" key="7">
    <source>
        <dbReference type="EMBL" id="BAB54444.1"/>
    </source>
</evidence>